<evidence type="ECO:0000256" key="4">
    <source>
        <dbReference type="SAM" id="Phobius"/>
    </source>
</evidence>
<dbReference type="InterPro" id="IPR011990">
    <property type="entry name" value="TPR-like_helical_dom_sf"/>
</dbReference>
<dbReference type="SUPFAM" id="SSF48452">
    <property type="entry name" value="TPR-like"/>
    <property type="match status" value="1"/>
</dbReference>
<dbReference type="SMART" id="SM00028">
    <property type="entry name" value="TPR"/>
    <property type="match status" value="3"/>
</dbReference>
<organism evidence="5 6">
    <name type="scientific">Herminiimonas contaminans</name>
    <dbReference type="NCBI Taxonomy" id="1111140"/>
    <lineage>
        <taxon>Bacteria</taxon>
        <taxon>Pseudomonadati</taxon>
        <taxon>Pseudomonadota</taxon>
        <taxon>Betaproteobacteria</taxon>
        <taxon>Burkholderiales</taxon>
        <taxon>Oxalobacteraceae</taxon>
        <taxon>Herminiimonas</taxon>
    </lineage>
</organism>
<keyword evidence="1" id="KW-0677">Repeat</keyword>
<protein>
    <submittedName>
        <fullName evidence="5">Tetratricopeptide repeat protein</fullName>
    </submittedName>
</protein>
<evidence type="ECO:0000313" key="6">
    <source>
        <dbReference type="Proteomes" id="UP000657372"/>
    </source>
</evidence>
<dbReference type="Pfam" id="PF13181">
    <property type="entry name" value="TPR_8"/>
    <property type="match status" value="1"/>
</dbReference>
<keyword evidence="4" id="KW-1133">Transmembrane helix</keyword>
<evidence type="ECO:0000313" key="5">
    <source>
        <dbReference type="EMBL" id="MBF8176271.1"/>
    </source>
</evidence>
<evidence type="ECO:0000256" key="2">
    <source>
        <dbReference type="ARBA" id="ARBA00022803"/>
    </source>
</evidence>
<comment type="caution">
    <text evidence="5">The sequence shown here is derived from an EMBL/GenBank/DDBJ whole genome shotgun (WGS) entry which is preliminary data.</text>
</comment>
<feature type="repeat" description="TPR" evidence="3">
    <location>
        <begin position="442"/>
        <end position="475"/>
    </location>
</feature>
<name>A0ABS0EN41_9BURK</name>
<feature type="transmembrane region" description="Helical" evidence="4">
    <location>
        <begin position="194"/>
        <end position="211"/>
    </location>
</feature>
<evidence type="ECO:0000256" key="3">
    <source>
        <dbReference type="PROSITE-ProRule" id="PRU00339"/>
    </source>
</evidence>
<dbReference type="PROSITE" id="PS50005">
    <property type="entry name" value="TPR"/>
    <property type="match status" value="2"/>
</dbReference>
<feature type="transmembrane region" description="Helical" evidence="4">
    <location>
        <begin position="275"/>
        <end position="295"/>
    </location>
</feature>
<gene>
    <name evidence="5" type="ORF">IXC47_01100</name>
</gene>
<dbReference type="PANTHER" id="PTHR44858">
    <property type="entry name" value="TETRATRICOPEPTIDE REPEAT PROTEIN 6"/>
    <property type="match status" value="1"/>
</dbReference>
<dbReference type="PANTHER" id="PTHR44858:SF1">
    <property type="entry name" value="UDP-N-ACETYLGLUCOSAMINE--PEPTIDE N-ACETYLGLUCOSAMINYLTRANSFERASE SPINDLY-RELATED"/>
    <property type="match status" value="1"/>
</dbReference>
<feature type="transmembrane region" description="Helical" evidence="4">
    <location>
        <begin position="370"/>
        <end position="388"/>
    </location>
</feature>
<proteinExistence type="predicted"/>
<keyword evidence="4" id="KW-0812">Transmembrane</keyword>
<feature type="transmembrane region" description="Helical" evidence="4">
    <location>
        <begin position="316"/>
        <end position="336"/>
    </location>
</feature>
<keyword evidence="4" id="KW-0472">Membrane</keyword>
<feature type="transmembrane region" description="Helical" evidence="4">
    <location>
        <begin position="342"/>
        <end position="363"/>
    </location>
</feature>
<dbReference type="Pfam" id="PF00515">
    <property type="entry name" value="TPR_1"/>
    <property type="match status" value="1"/>
</dbReference>
<dbReference type="InterPro" id="IPR019734">
    <property type="entry name" value="TPR_rpt"/>
</dbReference>
<dbReference type="Proteomes" id="UP000657372">
    <property type="component" value="Unassembled WGS sequence"/>
</dbReference>
<evidence type="ECO:0000256" key="1">
    <source>
        <dbReference type="ARBA" id="ARBA00022737"/>
    </source>
</evidence>
<feature type="transmembrane region" description="Helical" evidence="4">
    <location>
        <begin position="121"/>
        <end position="139"/>
    </location>
</feature>
<dbReference type="EMBL" id="JADOEL010000001">
    <property type="protein sequence ID" value="MBF8176271.1"/>
    <property type="molecule type" value="Genomic_DNA"/>
</dbReference>
<keyword evidence="6" id="KW-1185">Reference proteome</keyword>
<feature type="transmembrane region" description="Helical" evidence="4">
    <location>
        <begin position="218"/>
        <end position="241"/>
    </location>
</feature>
<feature type="transmembrane region" description="Helical" evidence="4">
    <location>
        <begin position="394"/>
        <end position="412"/>
    </location>
</feature>
<keyword evidence="2 3" id="KW-0802">TPR repeat</keyword>
<sequence>MYNRKVFPILVLLCITILATTLYFPFLGNGLVFDDHGLFTSMMVYDSAQLPFNLQPRTFPYFTLGLIHVLSGSIEVNRIFSITLHLACAFTLFLLLRDLLQQAIRESNFQHIDIGPDPARAQLLAGLCACIFTIHPIAVYGVAYLAQRTILFATLFSLLSLWFYRRAFEKNRVADLFTAALFYSMAIFSKQHAIMLPLTGIFLTALYQRNFGSIYKRISLYLVLCFPAAWLVLSMTTQVVATSYEPSVGAMVAQMNKAVVLQHETAILDQPWGRWLVSILMQAGFFFDYFFYWIVPDVRVLSADMRFDFVDIWFSWTTYLKAILFFLSPLIAIYFLRKKGLIALFCCGFLYSWFLFLTELAAVRFQEPFVLYRSYLWAPGYFIMLVAVCAHFSSRWLMIAATPLLIICFLLARDRLHSFSDESALWKDAAQKLTSTELVGSDRIFYNRGNAYLAEKKYAEAIADYSLMIQRNPTFPYAYYNRGLAYSFLKQNKEALADVDYSLSLDPNNAAAMYARGFILEEQGCFEQARNAYATSLALGNRIAKLKLGDLDKKSATHKSVKQGTEIGACPD</sequence>
<reference evidence="5 6" key="1">
    <citation type="submission" date="2020-11" db="EMBL/GenBank/DDBJ databases">
        <title>WGS of Herminiimonas contaminans strain Marseille-Q4544 isolated from planarians Schmidtea mediterranea.</title>
        <authorList>
            <person name="Kangale L."/>
        </authorList>
    </citation>
    <scope>NUCLEOTIDE SEQUENCE [LARGE SCALE GENOMIC DNA]</scope>
    <source>
        <strain evidence="5 6">Marseille-Q4544</strain>
    </source>
</reference>
<feature type="repeat" description="TPR" evidence="3">
    <location>
        <begin position="476"/>
        <end position="509"/>
    </location>
</feature>
<dbReference type="Gene3D" id="1.25.40.10">
    <property type="entry name" value="Tetratricopeptide repeat domain"/>
    <property type="match status" value="1"/>
</dbReference>
<dbReference type="RefSeq" id="WP_195874455.1">
    <property type="nucleotide sequence ID" value="NZ_JADOEL010000001.1"/>
</dbReference>
<accession>A0ABS0EN41</accession>
<feature type="transmembrane region" description="Helical" evidence="4">
    <location>
        <begin position="79"/>
        <end position="100"/>
    </location>
</feature>
<dbReference type="InterPro" id="IPR050498">
    <property type="entry name" value="Ycf3"/>
</dbReference>
<feature type="transmembrane region" description="Helical" evidence="4">
    <location>
        <begin position="7"/>
        <end position="26"/>
    </location>
</feature>